<dbReference type="GO" id="GO:0005524">
    <property type="term" value="F:ATP binding"/>
    <property type="evidence" value="ECO:0007669"/>
    <property type="project" value="UniProtKB-KW"/>
</dbReference>
<dbReference type="InterPro" id="IPR052156">
    <property type="entry name" value="BCAA_Transport_ATP-bd_LivF"/>
</dbReference>
<keyword evidence="5" id="KW-0029">Amino-acid transport</keyword>
<dbReference type="Gene3D" id="3.40.50.300">
    <property type="entry name" value="P-loop containing nucleotide triphosphate hydrolases"/>
    <property type="match status" value="1"/>
</dbReference>
<gene>
    <name evidence="7" type="ORF">ENM60_02370</name>
</gene>
<feature type="domain" description="ABC transporter" evidence="6">
    <location>
        <begin position="2"/>
        <end position="235"/>
    </location>
</feature>
<dbReference type="GO" id="GO:0015658">
    <property type="term" value="F:branched-chain amino acid transmembrane transporter activity"/>
    <property type="evidence" value="ECO:0007669"/>
    <property type="project" value="TreeGrafter"/>
</dbReference>
<dbReference type="SMART" id="SM00382">
    <property type="entry name" value="AAA"/>
    <property type="match status" value="1"/>
</dbReference>
<dbReference type="SUPFAM" id="SSF52540">
    <property type="entry name" value="P-loop containing nucleoside triphosphate hydrolases"/>
    <property type="match status" value="1"/>
</dbReference>
<dbReference type="PANTHER" id="PTHR43820:SF4">
    <property type="entry name" value="HIGH-AFFINITY BRANCHED-CHAIN AMINO ACID TRANSPORT ATP-BINDING PROTEIN LIVF"/>
    <property type="match status" value="1"/>
</dbReference>
<dbReference type="EMBL" id="DRYK01000030">
    <property type="protein sequence ID" value="HHP67625.1"/>
    <property type="molecule type" value="Genomic_DNA"/>
</dbReference>
<reference evidence="7" key="1">
    <citation type="journal article" date="2020" name="mSystems">
        <title>Genome- and Community-Level Interaction Insights into Carbon Utilization and Element Cycling Functions of Hydrothermarchaeota in Hydrothermal Sediment.</title>
        <authorList>
            <person name="Zhou Z."/>
            <person name="Liu Y."/>
            <person name="Xu W."/>
            <person name="Pan J."/>
            <person name="Luo Z.H."/>
            <person name="Li M."/>
        </authorList>
    </citation>
    <scope>NUCLEOTIDE SEQUENCE [LARGE SCALE GENOMIC DNA]</scope>
    <source>
        <strain evidence="7">SpSt-110</strain>
    </source>
</reference>
<organism evidence="7">
    <name type="scientific">Thermogladius calderae</name>
    <dbReference type="NCBI Taxonomy" id="1200300"/>
    <lineage>
        <taxon>Archaea</taxon>
        <taxon>Thermoproteota</taxon>
        <taxon>Thermoprotei</taxon>
        <taxon>Desulfurococcales</taxon>
        <taxon>Desulfurococcaceae</taxon>
        <taxon>Thermogladius</taxon>
    </lineage>
</organism>
<evidence type="ECO:0000256" key="2">
    <source>
        <dbReference type="ARBA" id="ARBA00022448"/>
    </source>
</evidence>
<dbReference type="PROSITE" id="PS00211">
    <property type="entry name" value="ABC_TRANSPORTER_1"/>
    <property type="match status" value="1"/>
</dbReference>
<evidence type="ECO:0000313" key="7">
    <source>
        <dbReference type="EMBL" id="HHP67625.1"/>
    </source>
</evidence>
<dbReference type="InterPro" id="IPR027417">
    <property type="entry name" value="P-loop_NTPase"/>
</dbReference>
<proteinExistence type="inferred from homology"/>
<dbReference type="GO" id="GO:0015807">
    <property type="term" value="P:L-amino acid transport"/>
    <property type="evidence" value="ECO:0007669"/>
    <property type="project" value="TreeGrafter"/>
</dbReference>
<name>A0A7J3XYJ2_9CREN</name>
<dbReference type="InterPro" id="IPR017871">
    <property type="entry name" value="ABC_transporter-like_CS"/>
</dbReference>
<dbReference type="GO" id="GO:0016887">
    <property type="term" value="F:ATP hydrolysis activity"/>
    <property type="evidence" value="ECO:0007669"/>
    <property type="project" value="InterPro"/>
</dbReference>
<keyword evidence="4 7" id="KW-0067">ATP-binding</keyword>
<evidence type="ECO:0000256" key="5">
    <source>
        <dbReference type="ARBA" id="ARBA00022970"/>
    </source>
</evidence>
<sequence>MLELRNVNAGYGEFKVLNNISLYVDKGEIVGVVGPNGAGKTTLLKTIMGYATLYGGSIFFKGVDITWRKVYERVGLGLTMVPEGRGLFPNLTVEENLLAGAYLERNYSKIRERLEFVYSVFPRLKERRSQLAGSLSGGEAQMLAIARGLMSSPELLLIDEMSLGLAPKIVLSLFDLVGKLNREHGITMLIVEQHVKNLLEISNRGYVIENGRIVLEGDSRSLLANEMLKKAYLIY</sequence>
<dbReference type="AlphaFoldDB" id="A0A7J3XYJ2"/>
<keyword evidence="3" id="KW-0547">Nucleotide-binding</keyword>
<evidence type="ECO:0000259" key="6">
    <source>
        <dbReference type="PROSITE" id="PS50893"/>
    </source>
</evidence>
<dbReference type="CDD" id="cd03224">
    <property type="entry name" value="ABC_TM1139_LivF_branched"/>
    <property type="match status" value="1"/>
</dbReference>
<dbReference type="Pfam" id="PF00005">
    <property type="entry name" value="ABC_tran"/>
    <property type="match status" value="1"/>
</dbReference>
<comment type="similarity">
    <text evidence="1">Belongs to the ABC transporter superfamily.</text>
</comment>
<comment type="caution">
    <text evidence="7">The sequence shown here is derived from an EMBL/GenBank/DDBJ whole genome shotgun (WGS) entry which is preliminary data.</text>
</comment>
<evidence type="ECO:0000256" key="3">
    <source>
        <dbReference type="ARBA" id="ARBA00022741"/>
    </source>
</evidence>
<keyword evidence="2" id="KW-0813">Transport</keyword>
<dbReference type="InterPro" id="IPR003593">
    <property type="entry name" value="AAA+_ATPase"/>
</dbReference>
<dbReference type="PANTHER" id="PTHR43820">
    <property type="entry name" value="HIGH-AFFINITY BRANCHED-CHAIN AMINO ACID TRANSPORT ATP-BINDING PROTEIN LIVF"/>
    <property type="match status" value="1"/>
</dbReference>
<evidence type="ECO:0000256" key="4">
    <source>
        <dbReference type="ARBA" id="ARBA00022840"/>
    </source>
</evidence>
<evidence type="ECO:0000256" key="1">
    <source>
        <dbReference type="ARBA" id="ARBA00005417"/>
    </source>
</evidence>
<accession>A0A7J3XYJ2</accession>
<protein>
    <submittedName>
        <fullName evidence="7">ABC transporter ATP-binding protein</fullName>
    </submittedName>
</protein>
<dbReference type="PROSITE" id="PS50893">
    <property type="entry name" value="ABC_TRANSPORTER_2"/>
    <property type="match status" value="1"/>
</dbReference>
<dbReference type="InterPro" id="IPR003439">
    <property type="entry name" value="ABC_transporter-like_ATP-bd"/>
</dbReference>